<feature type="transmembrane region" description="Helical" evidence="7">
    <location>
        <begin position="313"/>
        <end position="338"/>
    </location>
</feature>
<dbReference type="AlphaFoldDB" id="A0AAN1WEC9"/>
<dbReference type="Gene3D" id="3.40.50.300">
    <property type="entry name" value="P-loop containing nucleotide triphosphate hydrolases"/>
    <property type="match status" value="1"/>
</dbReference>
<evidence type="ECO:0000259" key="9">
    <source>
        <dbReference type="PROSITE" id="PS50929"/>
    </source>
</evidence>
<dbReference type="InterPro" id="IPR003593">
    <property type="entry name" value="AAA+_ATPase"/>
</dbReference>
<feature type="transmembrane region" description="Helical" evidence="7">
    <location>
        <begin position="202"/>
        <end position="228"/>
    </location>
</feature>
<keyword evidence="6 7" id="KW-0472">Membrane</keyword>
<keyword evidence="2 7" id="KW-0812">Transmembrane</keyword>
<dbReference type="PANTHER" id="PTHR43394:SF1">
    <property type="entry name" value="ATP-BINDING CASSETTE SUB-FAMILY B MEMBER 10, MITOCHONDRIAL"/>
    <property type="match status" value="1"/>
</dbReference>
<keyword evidence="4 10" id="KW-0067">ATP-binding</keyword>
<evidence type="ECO:0000259" key="8">
    <source>
        <dbReference type="PROSITE" id="PS50893"/>
    </source>
</evidence>
<dbReference type="GO" id="GO:0016887">
    <property type="term" value="F:ATP hydrolysis activity"/>
    <property type="evidence" value="ECO:0007669"/>
    <property type="project" value="InterPro"/>
</dbReference>
<dbReference type="KEGG" id="marq:MARGE09_P0240"/>
<dbReference type="GO" id="GO:0005524">
    <property type="term" value="F:ATP binding"/>
    <property type="evidence" value="ECO:0007669"/>
    <property type="project" value="UniProtKB-KW"/>
</dbReference>
<feature type="domain" description="ABC transporter" evidence="8">
    <location>
        <begin position="519"/>
        <end position="749"/>
    </location>
</feature>
<evidence type="ECO:0000313" key="11">
    <source>
        <dbReference type="Proteomes" id="UP001320119"/>
    </source>
</evidence>
<evidence type="ECO:0000256" key="7">
    <source>
        <dbReference type="SAM" id="Phobius"/>
    </source>
</evidence>
<dbReference type="Pfam" id="PF00005">
    <property type="entry name" value="ABC_tran"/>
    <property type="match status" value="1"/>
</dbReference>
<dbReference type="SMART" id="SM00382">
    <property type="entry name" value="AAA"/>
    <property type="match status" value="1"/>
</dbReference>
<dbReference type="InterPro" id="IPR003439">
    <property type="entry name" value="ABC_transporter-like_ATP-bd"/>
</dbReference>
<dbReference type="PROSITE" id="PS50929">
    <property type="entry name" value="ABC_TM1F"/>
    <property type="match status" value="1"/>
</dbReference>
<evidence type="ECO:0000313" key="10">
    <source>
        <dbReference type="EMBL" id="BCD96041.1"/>
    </source>
</evidence>
<dbReference type="PANTHER" id="PTHR43394">
    <property type="entry name" value="ATP-DEPENDENT PERMEASE MDL1, MITOCHONDRIAL"/>
    <property type="match status" value="1"/>
</dbReference>
<feature type="transmembrane region" description="Helical" evidence="7">
    <location>
        <begin position="432"/>
        <end position="451"/>
    </location>
</feature>
<dbReference type="PROSITE" id="PS50893">
    <property type="entry name" value="ABC_TRANSPORTER_2"/>
    <property type="match status" value="1"/>
</dbReference>
<feature type="transmembrane region" description="Helical" evidence="7">
    <location>
        <begin position="344"/>
        <end position="364"/>
    </location>
</feature>
<dbReference type="Gene3D" id="1.20.1560.10">
    <property type="entry name" value="ABC transporter type 1, transmembrane domain"/>
    <property type="match status" value="1"/>
</dbReference>
<keyword evidence="5 7" id="KW-1133">Transmembrane helix</keyword>
<dbReference type="GO" id="GO:0005886">
    <property type="term" value="C:plasma membrane"/>
    <property type="evidence" value="ECO:0007669"/>
    <property type="project" value="UniProtKB-SubCell"/>
</dbReference>
<dbReference type="Pfam" id="PF00664">
    <property type="entry name" value="ABC_membrane"/>
    <property type="match status" value="1"/>
</dbReference>
<accession>A0AAN1WEC9</accession>
<dbReference type="InterPro" id="IPR011527">
    <property type="entry name" value="ABC1_TM_dom"/>
</dbReference>
<dbReference type="EMBL" id="AP023086">
    <property type="protein sequence ID" value="BCD96041.1"/>
    <property type="molecule type" value="Genomic_DNA"/>
</dbReference>
<feature type="transmembrane region" description="Helical" evidence="7">
    <location>
        <begin position="240"/>
        <end position="260"/>
    </location>
</feature>
<reference evidence="10 11" key="1">
    <citation type="journal article" date="2022" name="IScience">
        <title>An ultrasensitive nanofiber-based assay for enzymatic hydrolysis and deep-sea microbial degradation of cellulose.</title>
        <authorList>
            <person name="Tsudome M."/>
            <person name="Tachioka M."/>
            <person name="Miyazaki M."/>
            <person name="Uchimura K."/>
            <person name="Tsuda M."/>
            <person name="Takaki Y."/>
            <person name="Deguchi S."/>
        </authorList>
    </citation>
    <scope>NUCLEOTIDE SEQUENCE [LARGE SCALE GENOMIC DNA]</scope>
    <source>
        <strain evidence="10 11">GE09</strain>
    </source>
</reference>
<evidence type="ECO:0000256" key="5">
    <source>
        <dbReference type="ARBA" id="ARBA00022989"/>
    </source>
</evidence>
<keyword evidence="3" id="KW-0547">Nucleotide-binding</keyword>
<evidence type="ECO:0000256" key="6">
    <source>
        <dbReference type="ARBA" id="ARBA00023136"/>
    </source>
</evidence>
<dbReference type="Proteomes" id="UP001320119">
    <property type="component" value="Chromosome"/>
</dbReference>
<dbReference type="InterPro" id="IPR036640">
    <property type="entry name" value="ABC1_TM_sf"/>
</dbReference>
<dbReference type="SUPFAM" id="SSF52540">
    <property type="entry name" value="P-loop containing nucleoside triphosphate hydrolases"/>
    <property type="match status" value="1"/>
</dbReference>
<feature type="domain" description="ABC transmembrane type-1" evidence="9">
    <location>
        <begin position="204"/>
        <end position="485"/>
    </location>
</feature>
<dbReference type="InterPro" id="IPR039421">
    <property type="entry name" value="Type_1_exporter"/>
</dbReference>
<sequence>MNAALEFNDQAWITKAHQIEIMLSQLRAAGWLSDSSDLSRCYENAIVCLSVELDLPISERTLCDYLPSTKRDIDVIDVMNAIANLGYLANEITIDAPIINKRLFPCLYVPHTHSTDAAANSTLNGAQPVVILGSHSQDDNLMFTIYDCSAERVMTVNSSVIPKGKAYVFTKESESPQPLTPEYMAASGFTWFRALLERFKSLFWQVFSVSIMINLVAIAAPLFVMLVYDRVIGLHSPETLMPLIVGAFLALASEGVLRMVRLRALSWFSSRVDTIVSNHIFSQLVLMPITFTERASVSAQISRIRAFESIRDFFNGPLFLAIVELPFTLIILLAIAIIAGKLALVPLAIGMLYLVLLFFTNTSLRTSTKLSGKDHSLRQQMVFETFQKMHGIRSSGIGEKWIEEYRKVSGKASLSAFNTAFLSARIETISHALFVAAGLTIIYLGVIGILAGEITTGALIATTLLVWRVLTPFKILCNSMSRFEQVRNSVDQVNRLMAINTEAQESASHTRINELKGHVSFSKVGLRYSKISDPVFTGLSFNAKPGDLVAVTGGNGSGKSTILQLINGFYKPQTGNIRIDDLDIRQLDLIDLRKNIAYVPQIPHFFNGSIAENLRMADPLVNAQAIKVALNQVDAWEEICALPQGIETQIGIDGFQLPSGLSYKLNLARAYIKNTSLMLFDELPYALLNSSAGDAFRKTIERWKGHRTVILVTHREDYIKMADTVVLLSTGDFPMVGSPDLIIEAINKSNT</sequence>
<protein>
    <submittedName>
        <fullName evidence="10">ATP-binding cassette, subfamily C, bacterial LapB</fullName>
    </submittedName>
</protein>
<keyword evidence="11" id="KW-1185">Reference proteome</keyword>
<gene>
    <name evidence="10" type="ORF">MARGE09_P0240</name>
</gene>
<evidence type="ECO:0000256" key="4">
    <source>
        <dbReference type="ARBA" id="ARBA00022840"/>
    </source>
</evidence>
<proteinExistence type="predicted"/>
<evidence type="ECO:0000256" key="3">
    <source>
        <dbReference type="ARBA" id="ARBA00022741"/>
    </source>
</evidence>
<dbReference type="RefSeq" id="WP_236985549.1">
    <property type="nucleotide sequence ID" value="NZ_AP023086.1"/>
</dbReference>
<evidence type="ECO:0000256" key="1">
    <source>
        <dbReference type="ARBA" id="ARBA00004651"/>
    </source>
</evidence>
<evidence type="ECO:0000256" key="2">
    <source>
        <dbReference type="ARBA" id="ARBA00022692"/>
    </source>
</evidence>
<dbReference type="SUPFAM" id="SSF90123">
    <property type="entry name" value="ABC transporter transmembrane region"/>
    <property type="match status" value="1"/>
</dbReference>
<dbReference type="InterPro" id="IPR027417">
    <property type="entry name" value="P-loop_NTPase"/>
</dbReference>
<organism evidence="10 11">
    <name type="scientific">Marinagarivorans cellulosilyticus</name>
    <dbReference type="NCBI Taxonomy" id="2721545"/>
    <lineage>
        <taxon>Bacteria</taxon>
        <taxon>Pseudomonadati</taxon>
        <taxon>Pseudomonadota</taxon>
        <taxon>Gammaproteobacteria</taxon>
        <taxon>Cellvibrionales</taxon>
        <taxon>Cellvibrionaceae</taxon>
        <taxon>Marinagarivorans</taxon>
    </lineage>
</organism>
<name>A0AAN1WEC9_9GAMM</name>
<dbReference type="GO" id="GO:0015421">
    <property type="term" value="F:ABC-type oligopeptide transporter activity"/>
    <property type="evidence" value="ECO:0007669"/>
    <property type="project" value="TreeGrafter"/>
</dbReference>
<comment type="subcellular location">
    <subcellularLocation>
        <location evidence="1">Cell membrane</location>
        <topology evidence="1">Multi-pass membrane protein</topology>
    </subcellularLocation>
</comment>